<evidence type="ECO:0000313" key="1">
    <source>
        <dbReference type="EMBL" id="SVC47764.1"/>
    </source>
</evidence>
<reference evidence="1" key="1">
    <citation type="submission" date="2018-05" db="EMBL/GenBank/DDBJ databases">
        <authorList>
            <person name="Lanie J.A."/>
            <person name="Ng W.-L."/>
            <person name="Kazmierczak K.M."/>
            <person name="Andrzejewski T.M."/>
            <person name="Davidsen T.M."/>
            <person name="Wayne K.J."/>
            <person name="Tettelin H."/>
            <person name="Glass J.I."/>
            <person name="Rusch D."/>
            <person name="Podicherti R."/>
            <person name="Tsui H.-C.T."/>
            <person name="Winkler M.E."/>
        </authorList>
    </citation>
    <scope>NUCLEOTIDE SEQUENCE</scope>
</reference>
<gene>
    <name evidence="1" type="ORF">METZ01_LOCUS300618</name>
</gene>
<sequence>MTVKTPPELLDDRDLRHIRRYLKVTTGEIADLAGKDPSAVTHWRKGKKGFPEPVVGGRSPLFRYEEAHDWLKEHNKLAHEPDPAWLWRKSVQALHESTGVADRSRLRGYVTTMVVVVPDFLDDLDDFVELRETDGFDRWLDETDRDLDTETVEFLR</sequence>
<feature type="non-terminal residue" evidence="1">
    <location>
        <position position="156"/>
    </location>
</feature>
<name>A0A382MFN2_9ZZZZ</name>
<accession>A0A382MFN2</accession>
<dbReference type="AlphaFoldDB" id="A0A382MFN2"/>
<dbReference type="EMBL" id="UINC01093382">
    <property type="protein sequence ID" value="SVC47764.1"/>
    <property type="molecule type" value="Genomic_DNA"/>
</dbReference>
<dbReference type="Gene3D" id="1.10.10.10">
    <property type="entry name" value="Winged helix-like DNA-binding domain superfamily/Winged helix DNA-binding domain"/>
    <property type="match status" value="1"/>
</dbReference>
<proteinExistence type="predicted"/>
<organism evidence="1">
    <name type="scientific">marine metagenome</name>
    <dbReference type="NCBI Taxonomy" id="408172"/>
    <lineage>
        <taxon>unclassified sequences</taxon>
        <taxon>metagenomes</taxon>
        <taxon>ecological metagenomes</taxon>
    </lineage>
</organism>
<protein>
    <submittedName>
        <fullName evidence="1">Uncharacterized protein</fullName>
    </submittedName>
</protein>
<dbReference type="InterPro" id="IPR036388">
    <property type="entry name" value="WH-like_DNA-bd_sf"/>
</dbReference>